<accession>A0A9N9DK49</accession>
<organism evidence="3 4">
    <name type="scientific">Funneliformis caledonium</name>
    <dbReference type="NCBI Taxonomy" id="1117310"/>
    <lineage>
        <taxon>Eukaryota</taxon>
        <taxon>Fungi</taxon>
        <taxon>Fungi incertae sedis</taxon>
        <taxon>Mucoromycota</taxon>
        <taxon>Glomeromycotina</taxon>
        <taxon>Glomeromycetes</taxon>
        <taxon>Glomerales</taxon>
        <taxon>Glomeraceae</taxon>
        <taxon>Funneliformis</taxon>
    </lineage>
</organism>
<dbReference type="EMBL" id="CAJVPQ010003810">
    <property type="protein sequence ID" value="CAG8637959.1"/>
    <property type="molecule type" value="Genomic_DNA"/>
</dbReference>
<keyword evidence="4" id="KW-1185">Reference proteome</keyword>
<evidence type="ECO:0000313" key="4">
    <source>
        <dbReference type="Proteomes" id="UP000789570"/>
    </source>
</evidence>
<reference evidence="3" key="1">
    <citation type="submission" date="2021-06" db="EMBL/GenBank/DDBJ databases">
        <authorList>
            <person name="Kallberg Y."/>
            <person name="Tangrot J."/>
            <person name="Rosling A."/>
        </authorList>
    </citation>
    <scope>NUCLEOTIDE SEQUENCE</scope>
    <source>
        <strain evidence="3">UK204</strain>
    </source>
</reference>
<keyword evidence="2" id="KW-0812">Transmembrane</keyword>
<evidence type="ECO:0000256" key="1">
    <source>
        <dbReference type="SAM" id="MobiDB-lite"/>
    </source>
</evidence>
<evidence type="ECO:0000256" key="2">
    <source>
        <dbReference type="SAM" id="Phobius"/>
    </source>
</evidence>
<gene>
    <name evidence="3" type="ORF">FCALED_LOCUS10413</name>
</gene>
<protein>
    <submittedName>
        <fullName evidence="3">241_t:CDS:1</fullName>
    </submittedName>
</protein>
<keyword evidence="2" id="KW-0472">Membrane</keyword>
<name>A0A9N9DK49_9GLOM</name>
<feature type="transmembrane region" description="Helical" evidence="2">
    <location>
        <begin position="30"/>
        <end position="47"/>
    </location>
</feature>
<comment type="caution">
    <text evidence="3">The sequence shown here is derived from an EMBL/GenBank/DDBJ whole genome shotgun (WGS) entry which is preliminary data.</text>
</comment>
<feature type="compositionally biased region" description="Basic and acidic residues" evidence="1">
    <location>
        <begin position="121"/>
        <end position="131"/>
    </location>
</feature>
<dbReference type="Proteomes" id="UP000789570">
    <property type="component" value="Unassembled WGS sequence"/>
</dbReference>
<evidence type="ECO:0000313" key="3">
    <source>
        <dbReference type="EMBL" id="CAG8637959.1"/>
    </source>
</evidence>
<dbReference type="AlphaFoldDB" id="A0A9N9DK49"/>
<proteinExistence type="predicted"/>
<sequence>MHPFIVLENLPFMALTTTLIFVVAKITPENIYLCIGFITIWFFLWDVKRKNAVEKNSRETKINTTIAEQISKIKFEINSRAWADSKTVNSVNTSSPEIGRHEAMASPKYPKTQGKFSPPEIGRHEKLQQNQ</sequence>
<feature type="region of interest" description="Disordered" evidence="1">
    <location>
        <begin position="89"/>
        <end position="131"/>
    </location>
</feature>
<dbReference type="OrthoDB" id="10421385at2759"/>
<keyword evidence="2" id="KW-1133">Transmembrane helix</keyword>